<dbReference type="InterPro" id="IPR005467">
    <property type="entry name" value="His_kinase_dom"/>
</dbReference>
<keyword evidence="12" id="KW-0812">Transmembrane</keyword>
<keyword evidence="16" id="KW-1185">Reference proteome</keyword>
<dbReference type="InterPro" id="IPR010559">
    <property type="entry name" value="Sig_transdc_His_kin_internal"/>
</dbReference>
<evidence type="ECO:0000256" key="1">
    <source>
        <dbReference type="ARBA" id="ARBA00000085"/>
    </source>
</evidence>
<dbReference type="PROSITE" id="PS50109">
    <property type="entry name" value="HIS_KIN"/>
    <property type="match status" value="1"/>
</dbReference>
<evidence type="ECO:0000256" key="7">
    <source>
        <dbReference type="ARBA" id="ARBA00022741"/>
    </source>
</evidence>
<reference evidence="15 16" key="1">
    <citation type="journal article" date="2014" name="Genome Announc.">
        <title>Draft Genome Sequences of Three Alkaliphilic Bacillus Strains, Bacillus wakoensis JCM 9140T, Bacillus akibai JCM 9157T, and Bacillus hemicellulosilyticus JCM 9152T.</title>
        <authorList>
            <person name="Yuki M."/>
            <person name="Oshima K."/>
            <person name="Suda W."/>
            <person name="Oshida Y."/>
            <person name="Kitamura K."/>
            <person name="Iida T."/>
            <person name="Hattori M."/>
            <person name="Ohkuma M."/>
        </authorList>
    </citation>
    <scope>NUCLEOTIDE SEQUENCE [LARGE SCALE GENOMIC DNA]</scope>
    <source>
        <strain evidence="15 16">JCM 9157</strain>
    </source>
</reference>
<dbReference type="PANTHER" id="PTHR34220:SF7">
    <property type="entry name" value="SENSOR HISTIDINE KINASE YPDA"/>
    <property type="match status" value="1"/>
</dbReference>
<dbReference type="AlphaFoldDB" id="W4QXX5"/>
<evidence type="ECO:0000256" key="8">
    <source>
        <dbReference type="ARBA" id="ARBA00022777"/>
    </source>
</evidence>
<dbReference type="SUPFAM" id="SSF55874">
    <property type="entry name" value="ATPase domain of HSP90 chaperone/DNA topoisomerase II/histidine kinase"/>
    <property type="match status" value="1"/>
</dbReference>
<keyword evidence="7" id="KW-0547">Nucleotide-binding</keyword>
<keyword evidence="10" id="KW-0902">Two-component regulatory system</keyword>
<dbReference type="InterPro" id="IPR003660">
    <property type="entry name" value="HAMP_dom"/>
</dbReference>
<feature type="domain" description="HAMP" evidence="14">
    <location>
        <begin position="139"/>
        <end position="191"/>
    </location>
</feature>
<dbReference type="EMBL" id="BAUV01000042">
    <property type="protein sequence ID" value="GAE36772.1"/>
    <property type="molecule type" value="Genomic_DNA"/>
</dbReference>
<dbReference type="Pfam" id="PF02518">
    <property type="entry name" value="HATPase_c"/>
    <property type="match status" value="1"/>
</dbReference>
<keyword evidence="11 12" id="KW-0472">Membrane</keyword>
<evidence type="ECO:0000256" key="12">
    <source>
        <dbReference type="SAM" id="Phobius"/>
    </source>
</evidence>
<keyword evidence="12" id="KW-1133">Transmembrane helix</keyword>
<evidence type="ECO:0000313" key="15">
    <source>
        <dbReference type="EMBL" id="GAE36772.1"/>
    </source>
</evidence>
<name>W4QXX5_HALA3</name>
<evidence type="ECO:0000313" key="16">
    <source>
        <dbReference type="Proteomes" id="UP000018896"/>
    </source>
</evidence>
<dbReference type="Gene3D" id="6.10.340.10">
    <property type="match status" value="1"/>
</dbReference>
<gene>
    <name evidence="15" type="ORF">JCM9157_3990</name>
</gene>
<evidence type="ECO:0000259" key="13">
    <source>
        <dbReference type="PROSITE" id="PS50109"/>
    </source>
</evidence>
<dbReference type="Gene3D" id="3.30.565.10">
    <property type="entry name" value="Histidine kinase-like ATPase, C-terminal domain"/>
    <property type="match status" value="1"/>
</dbReference>
<organism evidence="15 16">
    <name type="scientific">Halalkalibacter akibai (strain ATCC 43226 / DSM 21942 / CIP 109018 / JCM 9157 / 1139)</name>
    <name type="common">Bacillus akibai</name>
    <dbReference type="NCBI Taxonomy" id="1236973"/>
    <lineage>
        <taxon>Bacteria</taxon>
        <taxon>Bacillati</taxon>
        <taxon>Bacillota</taxon>
        <taxon>Bacilli</taxon>
        <taxon>Bacillales</taxon>
        <taxon>Bacillaceae</taxon>
        <taxon>Halalkalibacter</taxon>
    </lineage>
</organism>
<dbReference type="PROSITE" id="PS50885">
    <property type="entry name" value="HAMP"/>
    <property type="match status" value="1"/>
</dbReference>
<keyword evidence="8 15" id="KW-0418">Kinase</keyword>
<dbReference type="CDD" id="cd06225">
    <property type="entry name" value="HAMP"/>
    <property type="match status" value="1"/>
</dbReference>
<dbReference type="GO" id="GO:0005886">
    <property type="term" value="C:plasma membrane"/>
    <property type="evidence" value="ECO:0007669"/>
    <property type="project" value="UniProtKB-SubCell"/>
</dbReference>
<dbReference type="Pfam" id="PF00672">
    <property type="entry name" value="HAMP"/>
    <property type="match status" value="1"/>
</dbReference>
<feature type="domain" description="Histidine kinase" evidence="13">
    <location>
        <begin position="232"/>
        <end position="413"/>
    </location>
</feature>
<keyword evidence="4" id="KW-1003">Cell membrane</keyword>
<feature type="transmembrane region" description="Helical" evidence="12">
    <location>
        <begin position="117"/>
        <end position="137"/>
    </location>
</feature>
<comment type="subcellular location">
    <subcellularLocation>
        <location evidence="2">Cell membrane</location>
        <topology evidence="2">Multi-pass membrane protein</topology>
    </subcellularLocation>
</comment>
<accession>W4QXX5</accession>
<dbReference type="PANTHER" id="PTHR34220">
    <property type="entry name" value="SENSOR HISTIDINE KINASE YPDA"/>
    <property type="match status" value="1"/>
</dbReference>
<dbReference type="GO" id="GO:0005524">
    <property type="term" value="F:ATP binding"/>
    <property type="evidence" value="ECO:0007669"/>
    <property type="project" value="UniProtKB-KW"/>
</dbReference>
<sequence>MDAFLNRQLTSDLEQYTNSREELVTVKNLLMERFESDHIHFSLRNYLNMIDSLLEECDQAIEAFLEDDLEVYSAKQKEAFMLVGFIQDQTLTLLNDDLSMFQTYYDALNKRNNDMQYTLLFMSIAIFSLGLLISYFFSHSMTKPIYELTRTAREVAIGKLDGPKLTESNDEIGFLSQSFNKMRTDLSYFVKQIKEKSEQDKLLKEMELKSLQSQINPHFLFNTLNTISKCALLEGSDKVYKLINSISKLLRYNLGVMDKPVTLLEEINVVKEYFYIQKTRFEERVDFKVDVDDDCLLMKIPILTLQPLVENAFIHGIEPYEQRGLIEIEGYKEGEFIVLKIKDNGIGMDEQTSKSLLDQSNDRFSKSNGHSTGLGVKNVIRRLELFYQSDDLINLQSEVGKGTIIELRLPLQVK</sequence>
<dbReference type="Proteomes" id="UP000018896">
    <property type="component" value="Unassembled WGS sequence"/>
</dbReference>
<dbReference type="SMART" id="SM00304">
    <property type="entry name" value="HAMP"/>
    <property type="match status" value="1"/>
</dbReference>
<dbReference type="SUPFAM" id="SSF158472">
    <property type="entry name" value="HAMP domain-like"/>
    <property type="match status" value="1"/>
</dbReference>
<keyword evidence="9" id="KW-0067">ATP-binding</keyword>
<dbReference type="GO" id="GO:0000155">
    <property type="term" value="F:phosphorelay sensor kinase activity"/>
    <property type="evidence" value="ECO:0007669"/>
    <property type="project" value="InterPro"/>
</dbReference>
<comment type="caution">
    <text evidence="15">The sequence shown here is derived from an EMBL/GenBank/DDBJ whole genome shotgun (WGS) entry which is preliminary data.</text>
</comment>
<dbReference type="Pfam" id="PF06580">
    <property type="entry name" value="His_kinase"/>
    <property type="match status" value="1"/>
</dbReference>
<evidence type="ECO:0000256" key="10">
    <source>
        <dbReference type="ARBA" id="ARBA00023012"/>
    </source>
</evidence>
<comment type="catalytic activity">
    <reaction evidence="1">
        <text>ATP + protein L-histidine = ADP + protein N-phospho-L-histidine.</text>
        <dbReference type="EC" id="2.7.13.3"/>
    </reaction>
</comment>
<dbReference type="InterPro" id="IPR050640">
    <property type="entry name" value="Bact_2-comp_sensor_kinase"/>
</dbReference>
<keyword evidence="6" id="KW-0808">Transferase</keyword>
<keyword evidence="5" id="KW-0597">Phosphoprotein</keyword>
<dbReference type="EC" id="2.7.13.3" evidence="3"/>
<evidence type="ECO:0000256" key="3">
    <source>
        <dbReference type="ARBA" id="ARBA00012438"/>
    </source>
</evidence>
<proteinExistence type="predicted"/>
<evidence type="ECO:0000256" key="11">
    <source>
        <dbReference type="ARBA" id="ARBA00023136"/>
    </source>
</evidence>
<evidence type="ECO:0000256" key="9">
    <source>
        <dbReference type="ARBA" id="ARBA00022840"/>
    </source>
</evidence>
<evidence type="ECO:0000256" key="5">
    <source>
        <dbReference type="ARBA" id="ARBA00022553"/>
    </source>
</evidence>
<protein>
    <recommendedName>
        <fullName evidence="3">histidine kinase</fullName>
        <ecNumber evidence="3">2.7.13.3</ecNumber>
    </recommendedName>
</protein>
<dbReference type="eggNOG" id="COG2972">
    <property type="taxonomic scope" value="Bacteria"/>
</dbReference>
<dbReference type="STRING" id="1236973.JCM9157_3990"/>
<evidence type="ECO:0000259" key="14">
    <source>
        <dbReference type="PROSITE" id="PS50885"/>
    </source>
</evidence>
<evidence type="ECO:0000256" key="4">
    <source>
        <dbReference type="ARBA" id="ARBA00022475"/>
    </source>
</evidence>
<evidence type="ECO:0000256" key="6">
    <source>
        <dbReference type="ARBA" id="ARBA00022679"/>
    </source>
</evidence>
<dbReference type="InterPro" id="IPR036890">
    <property type="entry name" value="HATPase_C_sf"/>
</dbReference>
<evidence type="ECO:0000256" key="2">
    <source>
        <dbReference type="ARBA" id="ARBA00004651"/>
    </source>
</evidence>
<dbReference type="InterPro" id="IPR003594">
    <property type="entry name" value="HATPase_dom"/>
</dbReference>